<gene>
    <name evidence="1" type="ORF">HPB50_021278</name>
</gene>
<proteinExistence type="predicted"/>
<keyword evidence="2" id="KW-1185">Reference proteome</keyword>
<dbReference type="EMBL" id="CM023486">
    <property type="protein sequence ID" value="KAH6928910.1"/>
    <property type="molecule type" value="Genomic_DNA"/>
</dbReference>
<organism evidence="1 2">
    <name type="scientific">Hyalomma asiaticum</name>
    <name type="common">Tick</name>
    <dbReference type="NCBI Taxonomy" id="266040"/>
    <lineage>
        <taxon>Eukaryota</taxon>
        <taxon>Metazoa</taxon>
        <taxon>Ecdysozoa</taxon>
        <taxon>Arthropoda</taxon>
        <taxon>Chelicerata</taxon>
        <taxon>Arachnida</taxon>
        <taxon>Acari</taxon>
        <taxon>Parasitiformes</taxon>
        <taxon>Ixodida</taxon>
        <taxon>Ixodoidea</taxon>
        <taxon>Ixodidae</taxon>
        <taxon>Hyalomminae</taxon>
        <taxon>Hyalomma</taxon>
    </lineage>
</organism>
<name>A0ACB7S359_HYAAI</name>
<protein>
    <submittedName>
        <fullName evidence="1">Uncharacterized protein</fullName>
    </submittedName>
</protein>
<dbReference type="Proteomes" id="UP000821845">
    <property type="component" value="Chromosome 6"/>
</dbReference>
<accession>A0ACB7S359</accession>
<evidence type="ECO:0000313" key="1">
    <source>
        <dbReference type="EMBL" id="KAH6928910.1"/>
    </source>
</evidence>
<comment type="caution">
    <text evidence="1">The sequence shown here is derived from an EMBL/GenBank/DDBJ whole genome shotgun (WGS) entry which is preliminary data.</text>
</comment>
<reference evidence="1" key="1">
    <citation type="submission" date="2020-05" db="EMBL/GenBank/DDBJ databases">
        <title>Large-scale comparative analyses of tick genomes elucidate their genetic diversity and vector capacities.</title>
        <authorList>
            <person name="Jia N."/>
            <person name="Wang J."/>
            <person name="Shi W."/>
            <person name="Du L."/>
            <person name="Sun Y."/>
            <person name="Zhan W."/>
            <person name="Jiang J."/>
            <person name="Wang Q."/>
            <person name="Zhang B."/>
            <person name="Ji P."/>
            <person name="Sakyi L.B."/>
            <person name="Cui X."/>
            <person name="Yuan T."/>
            <person name="Jiang B."/>
            <person name="Yang W."/>
            <person name="Lam T.T.-Y."/>
            <person name="Chang Q."/>
            <person name="Ding S."/>
            <person name="Wang X."/>
            <person name="Zhu J."/>
            <person name="Ruan X."/>
            <person name="Zhao L."/>
            <person name="Wei J."/>
            <person name="Que T."/>
            <person name="Du C."/>
            <person name="Cheng J."/>
            <person name="Dai P."/>
            <person name="Han X."/>
            <person name="Huang E."/>
            <person name="Gao Y."/>
            <person name="Liu J."/>
            <person name="Shao H."/>
            <person name="Ye R."/>
            <person name="Li L."/>
            <person name="Wei W."/>
            <person name="Wang X."/>
            <person name="Wang C."/>
            <person name="Yang T."/>
            <person name="Huo Q."/>
            <person name="Li W."/>
            <person name="Guo W."/>
            <person name="Chen H."/>
            <person name="Zhou L."/>
            <person name="Ni X."/>
            <person name="Tian J."/>
            <person name="Zhou Y."/>
            <person name="Sheng Y."/>
            <person name="Liu T."/>
            <person name="Pan Y."/>
            <person name="Xia L."/>
            <person name="Li J."/>
            <person name="Zhao F."/>
            <person name="Cao W."/>
        </authorList>
    </citation>
    <scope>NUCLEOTIDE SEQUENCE</scope>
    <source>
        <strain evidence="1">Hyas-2018</strain>
    </source>
</reference>
<evidence type="ECO:0000313" key="2">
    <source>
        <dbReference type="Proteomes" id="UP000821845"/>
    </source>
</evidence>
<sequence>MASGEICQGVITINPDETPPRIKSELKWSQGTILGVRTLGNSTAAVVTCSGGPALHLLLQCRGVHTPLQKDHPRLYSLRHHWSSTIGLPATHSRSLYPLWHSSPSDCARPSST</sequence>